<organism evidence="2 3">
    <name type="scientific">Echria macrotheca</name>
    <dbReference type="NCBI Taxonomy" id="438768"/>
    <lineage>
        <taxon>Eukaryota</taxon>
        <taxon>Fungi</taxon>
        <taxon>Dikarya</taxon>
        <taxon>Ascomycota</taxon>
        <taxon>Pezizomycotina</taxon>
        <taxon>Sordariomycetes</taxon>
        <taxon>Sordariomycetidae</taxon>
        <taxon>Sordariales</taxon>
        <taxon>Schizotheciaceae</taxon>
        <taxon>Echria</taxon>
    </lineage>
</organism>
<accession>A0AAJ0F9V0</accession>
<sequence>MVSMSVTSHHSYILELLIKITILVGWFSRYLKDYTRHLQEASIEEAELRSLIRSRPSQTLTSFPQFGRLPLEIRQQIWQHALPDSRVLLLRLPGSRAGMPSLLDCFFPFELVRGLSSIAAQNMATRRRGWGGQVWSCRAPVPPILHVNREARAFALQHYRLGLAPGYSEPRIYVDFTRDTIGLSDEVMQSPVGRNLWRVTEDVRHVRSLALSTASAASFLGMRQPFGLEGVSELLLVDSVLWSIGILPAVAGRDWSHWARWQCKRGTARWGYRETTDEI</sequence>
<feature type="domain" description="2EXR" evidence="1">
    <location>
        <begin position="63"/>
        <end position="181"/>
    </location>
</feature>
<keyword evidence="3" id="KW-1185">Reference proteome</keyword>
<evidence type="ECO:0000313" key="2">
    <source>
        <dbReference type="EMBL" id="KAK1760646.1"/>
    </source>
</evidence>
<dbReference type="Proteomes" id="UP001239445">
    <property type="component" value="Unassembled WGS sequence"/>
</dbReference>
<comment type="caution">
    <text evidence="2">The sequence shown here is derived from an EMBL/GenBank/DDBJ whole genome shotgun (WGS) entry which is preliminary data.</text>
</comment>
<reference evidence="2" key="1">
    <citation type="submission" date="2023-06" db="EMBL/GenBank/DDBJ databases">
        <title>Genome-scale phylogeny and comparative genomics of the fungal order Sordariales.</title>
        <authorList>
            <consortium name="Lawrence Berkeley National Laboratory"/>
            <person name="Hensen N."/>
            <person name="Bonometti L."/>
            <person name="Westerberg I."/>
            <person name="Brannstrom I.O."/>
            <person name="Guillou S."/>
            <person name="Cros-Aarteil S."/>
            <person name="Calhoun S."/>
            <person name="Haridas S."/>
            <person name="Kuo A."/>
            <person name="Mondo S."/>
            <person name="Pangilinan J."/>
            <person name="Riley R."/>
            <person name="Labutti K."/>
            <person name="Andreopoulos B."/>
            <person name="Lipzen A."/>
            <person name="Chen C."/>
            <person name="Yanf M."/>
            <person name="Daum C."/>
            <person name="Ng V."/>
            <person name="Clum A."/>
            <person name="Steindorff A."/>
            <person name="Ohm R."/>
            <person name="Martin F."/>
            <person name="Silar P."/>
            <person name="Natvig D."/>
            <person name="Lalanne C."/>
            <person name="Gautier V."/>
            <person name="Ament-Velasquez S.L."/>
            <person name="Kruys A."/>
            <person name="Hutchinson M.I."/>
            <person name="Powell A.J."/>
            <person name="Barry K."/>
            <person name="Miller A.N."/>
            <person name="Grigoriev I.V."/>
            <person name="Debuchy R."/>
            <person name="Gladieux P."/>
            <person name="Thoren M.H."/>
            <person name="Johannesson H."/>
        </authorList>
    </citation>
    <scope>NUCLEOTIDE SEQUENCE</scope>
    <source>
        <strain evidence="2">PSN4</strain>
    </source>
</reference>
<protein>
    <recommendedName>
        <fullName evidence="1">2EXR domain-containing protein</fullName>
    </recommendedName>
</protein>
<dbReference type="Pfam" id="PF20150">
    <property type="entry name" value="2EXR"/>
    <property type="match status" value="1"/>
</dbReference>
<name>A0AAJ0F9V0_9PEZI</name>
<evidence type="ECO:0000313" key="3">
    <source>
        <dbReference type="Proteomes" id="UP001239445"/>
    </source>
</evidence>
<dbReference type="InterPro" id="IPR045518">
    <property type="entry name" value="2EXR"/>
</dbReference>
<proteinExistence type="predicted"/>
<dbReference type="EMBL" id="MU839827">
    <property type="protein sequence ID" value="KAK1760646.1"/>
    <property type="molecule type" value="Genomic_DNA"/>
</dbReference>
<evidence type="ECO:0000259" key="1">
    <source>
        <dbReference type="Pfam" id="PF20150"/>
    </source>
</evidence>
<gene>
    <name evidence="2" type="ORF">QBC47DRAFT_11174</name>
</gene>
<dbReference type="PANTHER" id="PTHR35910">
    <property type="entry name" value="2EXR DOMAIN-CONTAINING PROTEIN"/>
    <property type="match status" value="1"/>
</dbReference>
<dbReference type="AlphaFoldDB" id="A0AAJ0F9V0"/>
<dbReference type="PANTHER" id="PTHR35910:SF6">
    <property type="entry name" value="2EXR DOMAIN-CONTAINING PROTEIN"/>
    <property type="match status" value="1"/>
</dbReference>